<sequence>MKWQADMLAEAGVACLRGDPLNRSALSTQSTTTAIWFGLAASGNFGSDLSWV</sequence>
<name>A0A1G7DYM2_9PROT</name>
<reference evidence="1 2" key="1">
    <citation type="submission" date="2016-10" db="EMBL/GenBank/DDBJ databases">
        <authorList>
            <person name="de Groot N.N."/>
        </authorList>
    </citation>
    <scope>NUCLEOTIDE SEQUENCE [LARGE SCALE GENOMIC DNA]</scope>
    <source>
        <strain evidence="1 2">CPCC 100156</strain>
    </source>
</reference>
<accession>A0A1G7DYM2</accession>
<proteinExistence type="predicted"/>
<dbReference type="RefSeq" id="WP_176849870.1">
    <property type="nucleotide sequence ID" value="NZ_FMZX01000056.1"/>
</dbReference>
<evidence type="ECO:0000313" key="2">
    <source>
        <dbReference type="Proteomes" id="UP000198925"/>
    </source>
</evidence>
<gene>
    <name evidence="1" type="ORF">SAMN04487779_10566</name>
</gene>
<dbReference type="AlphaFoldDB" id="A0A1G7DYM2"/>
<protein>
    <submittedName>
        <fullName evidence="1">Uncharacterized protein</fullName>
    </submittedName>
</protein>
<dbReference type="EMBL" id="FMZX01000056">
    <property type="protein sequence ID" value="SDE56559.1"/>
    <property type="molecule type" value="Genomic_DNA"/>
</dbReference>
<organism evidence="1 2">
    <name type="scientific">Belnapia rosea</name>
    <dbReference type="NCBI Taxonomy" id="938405"/>
    <lineage>
        <taxon>Bacteria</taxon>
        <taxon>Pseudomonadati</taxon>
        <taxon>Pseudomonadota</taxon>
        <taxon>Alphaproteobacteria</taxon>
        <taxon>Acetobacterales</taxon>
        <taxon>Roseomonadaceae</taxon>
        <taxon>Belnapia</taxon>
    </lineage>
</organism>
<keyword evidence="2" id="KW-1185">Reference proteome</keyword>
<evidence type="ECO:0000313" key="1">
    <source>
        <dbReference type="EMBL" id="SDE56559.1"/>
    </source>
</evidence>
<dbReference type="Proteomes" id="UP000198925">
    <property type="component" value="Unassembled WGS sequence"/>
</dbReference>